<keyword evidence="3" id="KW-1185">Reference proteome</keyword>
<evidence type="ECO:0000259" key="1">
    <source>
        <dbReference type="Pfam" id="PF14065"/>
    </source>
</evidence>
<evidence type="ECO:0000313" key="3">
    <source>
        <dbReference type="Proteomes" id="UP001642464"/>
    </source>
</evidence>
<accession>A0ABP0P008</accession>
<protein>
    <submittedName>
        <fullName evidence="2">Tail sheath protein</fullName>
    </submittedName>
</protein>
<dbReference type="Pfam" id="PF14065">
    <property type="entry name" value="Pvc16_N"/>
    <property type="match status" value="1"/>
</dbReference>
<feature type="domain" description="Pvc16 N-terminal" evidence="1">
    <location>
        <begin position="8"/>
        <end position="158"/>
    </location>
</feature>
<dbReference type="InterPro" id="IPR052042">
    <property type="entry name" value="Tail_sheath_structural"/>
</dbReference>
<dbReference type="InterPro" id="IPR025351">
    <property type="entry name" value="Pvc16_N"/>
</dbReference>
<dbReference type="Proteomes" id="UP001642464">
    <property type="component" value="Unassembled WGS sequence"/>
</dbReference>
<dbReference type="EMBL" id="CAXAMM010032057">
    <property type="protein sequence ID" value="CAK9069151.1"/>
    <property type="molecule type" value="Genomic_DNA"/>
</dbReference>
<dbReference type="Pfam" id="PF06841">
    <property type="entry name" value="Phage_T4_gp19"/>
    <property type="match status" value="1"/>
</dbReference>
<dbReference type="PANTHER" id="PTHR35861:SF1">
    <property type="entry name" value="PHAGE TAIL SHEATH PROTEIN"/>
    <property type="match status" value="1"/>
</dbReference>
<gene>
    <name evidence="2" type="ORF">SCF082_LOCUS34690</name>
</gene>
<comment type="caution">
    <text evidence="2">The sequence shown here is derived from an EMBL/GenBank/DDBJ whole genome shotgun (WGS) entry which is preliminary data.</text>
</comment>
<reference evidence="2 3" key="1">
    <citation type="submission" date="2024-02" db="EMBL/GenBank/DDBJ databases">
        <authorList>
            <person name="Chen Y."/>
            <person name="Shah S."/>
            <person name="Dougan E. K."/>
            <person name="Thang M."/>
            <person name="Chan C."/>
        </authorList>
    </citation>
    <scope>NUCLEOTIDE SEQUENCE [LARGE SCALE GENOMIC DNA]</scope>
</reference>
<dbReference type="NCBIfam" id="TIGR02241">
    <property type="entry name" value="conserved hypothetical phage tail region protein"/>
    <property type="match status" value="2"/>
</dbReference>
<dbReference type="InterPro" id="IPR010667">
    <property type="entry name" value="Phage_T4_Gp19"/>
</dbReference>
<dbReference type="PANTHER" id="PTHR35861">
    <property type="match status" value="1"/>
</dbReference>
<proteinExistence type="predicted"/>
<organism evidence="2 3">
    <name type="scientific">Durusdinium trenchii</name>
    <dbReference type="NCBI Taxonomy" id="1381693"/>
    <lineage>
        <taxon>Eukaryota</taxon>
        <taxon>Sar</taxon>
        <taxon>Alveolata</taxon>
        <taxon>Dinophyceae</taxon>
        <taxon>Suessiales</taxon>
        <taxon>Symbiodiniaceae</taxon>
        <taxon>Durusdinium</taxon>
    </lineage>
</organism>
<evidence type="ECO:0000313" key="2">
    <source>
        <dbReference type="EMBL" id="CAK9069151.1"/>
    </source>
</evidence>
<dbReference type="InterPro" id="IPR011747">
    <property type="entry name" value="CHP02241"/>
</dbReference>
<name>A0ABP0P008_9DINO</name>
<sequence length="1127" mass="123548">MINEALEFVRREVRDHLNVSDTEAQLESARVLTEEGSEGLTITLINVEEEAALRNTPNMFVVDGQPVQRQPSVYMNLYLLFAFDFQNYGTSLFNLSQTIALFQDQRIFTPADSRADNPFPERAVQLAFDHHNMSFEALNNLWSIMGGMIFPCVIYKVSFEDDGGQPVDAFDVRPTAYTRKVLANHALIFRSGVAGFSIYSRRNPDEADPLIGPISSRTRMSFGVRLTDPQFYNRFHPDLLPAGRQILLDNLDASGTIQTSGALSNGVTVEQDELVQTGPASSFPVTIDLTGGAPDRLHARDRFDNSELFELSFTAPPGPVLRLNADLSSLEHPAVRMTTPVAGALDQLVYADDEISNGGAEMILDLWWEQRQDAVPVPDGAQFTASFRPRASVATAVPAFIGPVTEPLAPDGATNLVDETWRIGSLQEFEDLFGVPVANGFTIRADKTVDTNGALQSIDVSYEATPTRVPTGALLLYHAMQLYFDNGGGPCYVRPIDDNGGFQANYVSAITALEETDEVTLIVVLNTIGADAINYGSLVTAAMQSCNRMTDRFTVADVFDARPGGVVNKTTPGTSLGELVTEHFRDNVTAVSEDVLKYGAAYLPFLNTNMPVLFNPDTVEITANSQLITIDAEGNQTGPSADLFSNGNPNLALSDDFFQGLIDLDDANNNLPGEKPIVEAVLNLLNSTTLIMPPSPAMAGIYARVDRQRGVHVAPANVGIMNAVGPSFAITDEEQGILNVDPTAGKSVNAIRFFTGRGTLVWGARTLAGNSGDWKFVNRRRTAIYLEESIGDALEAFVFQPNVAKTWVRVKRMIEGFLLNEWRAGTLAGPTAADAFEVSIGLGATMSQQDIVDGIMRILVRAALPGPAEKIILQFTQKAQVEMEGFTRIGFTEVSGLDIETEVIEYREGAFVEASKIKLPGMKKYGTVTCKRGMVRGDNEIHDWFQTILDPTNRRDVQISLLDEMREPVFVWVISNAFVSKIASTDLKADGNEIAIEAMEIQGDLDVRFREVSGLSMELEQETVTEGGENRFVHKVPVRASYPDLVLKRGLIAESAVTQWIRDAIQSLVIRPITLSVVLLDPKLEPLRTFSVVNAWPKKWTVSDFNAETSEVAVETLELAYAYFREA</sequence>
<dbReference type="Gene3D" id="3.40.50.11780">
    <property type="match status" value="1"/>
</dbReference>